<reference evidence="4" key="2">
    <citation type="submission" date="2019-10" db="EMBL/GenBank/DDBJ databases">
        <authorList>
            <consortium name="NCBI Genome Project"/>
        </authorList>
    </citation>
    <scope>NUCLEOTIDE SEQUENCE</scope>
    <source>
        <strain evidence="4">NI907</strain>
    </source>
</reference>
<feature type="compositionally biased region" description="Low complexity" evidence="1">
    <location>
        <begin position="206"/>
        <end position="221"/>
    </location>
</feature>
<feature type="region of interest" description="Disordered" evidence="1">
    <location>
        <begin position="453"/>
        <end position="486"/>
    </location>
</feature>
<sequence length="486" mass="53109">MEPNSNRSFLGTAPDSGYGSGAHASPIDYHNYQTDMNNHGMGLDAMDQGDRSSLLNGSYNTQQDYPGMNGSTGALDPDEAMNYFQGGNVWGSYDRHLFGFGTNFLPYQDPSQNPWTSTDMSSFSLHQPPQAWQTAMMTPPAESYDLSRSYQPETPMEPFKQSAEIQTDTSGYGFPQQNGQHDVFIPDTHTNAVKFEANALNSCPESSPATPASYAATPTSSRMSSLLYQLSEDRSNDEAMIAESSVGTSLAPVTTRSPMNSIPSQLSTPMPASMEDEVCASAIHPNLSGLSPQSTGTNGIPDLATAKPDNGRNDTRMESVTKTGKATNTTAKERRVRAPRPPGSNRVAAKKCREKTKNNEKELEFRERNMGTLNMLLKRELEHVVREAVEWRTRLLAHAHCDNPSINNWISARAVEISETVSSASRQTSSEARLQSMSPTIGSTLRLQSLELRPAHDRHLRPQFQSSQSVEEAPNQCHGPAAAPDG</sequence>
<gene>
    <name evidence="4" type="ORF">PgNI_10511</name>
</gene>
<keyword evidence="3" id="KW-1185">Reference proteome</keyword>
<feature type="compositionally biased region" description="Low complexity" evidence="1">
    <location>
        <begin position="321"/>
        <end position="330"/>
    </location>
</feature>
<dbReference type="AlphaFoldDB" id="A0A6P8AXD7"/>
<feature type="region of interest" description="Disordered" evidence="1">
    <location>
        <begin position="246"/>
        <end position="271"/>
    </location>
</feature>
<proteinExistence type="predicted"/>
<dbReference type="GO" id="GO:0003700">
    <property type="term" value="F:DNA-binding transcription factor activity"/>
    <property type="evidence" value="ECO:0007669"/>
    <property type="project" value="InterPro"/>
</dbReference>
<feature type="compositionally biased region" description="Polar residues" evidence="1">
    <location>
        <begin position="288"/>
        <end position="298"/>
    </location>
</feature>
<reference evidence="4" key="3">
    <citation type="submission" date="2025-08" db="UniProtKB">
        <authorList>
            <consortium name="RefSeq"/>
        </authorList>
    </citation>
    <scope>IDENTIFICATION</scope>
    <source>
        <strain evidence="4">NI907</strain>
    </source>
</reference>
<evidence type="ECO:0000259" key="2">
    <source>
        <dbReference type="SMART" id="SM00338"/>
    </source>
</evidence>
<reference evidence="3 4" key="1">
    <citation type="journal article" date="2019" name="Mol. Biol. Evol.">
        <title>Blast fungal genomes show frequent chromosomal changes, gene gains and losses, and effector gene turnover.</title>
        <authorList>
            <person name="Gomez Luciano L.B."/>
            <person name="Jason Tsai I."/>
            <person name="Chuma I."/>
            <person name="Tosa Y."/>
            <person name="Chen Y.H."/>
            <person name="Li J.Y."/>
            <person name="Li M.Y."/>
            <person name="Jade Lu M.Y."/>
            <person name="Nakayashiki H."/>
            <person name="Li W.H."/>
        </authorList>
    </citation>
    <scope>NUCLEOTIDE SEQUENCE [LARGE SCALE GENOMIC DNA]</scope>
    <source>
        <strain evidence="3 4">NI907</strain>
    </source>
</reference>
<protein>
    <recommendedName>
        <fullName evidence="2">BZIP domain-containing protein</fullName>
    </recommendedName>
</protein>
<dbReference type="Proteomes" id="UP000515153">
    <property type="component" value="Chromosome VII"/>
</dbReference>
<accession>A0A6P8AXD7</accession>
<name>A0A6P8AXD7_PYRGI</name>
<feature type="region of interest" description="Disordered" evidence="1">
    <location>
        <begin position="285"/>
        <end position="360"/>
    </location>
</feature>
<dbReference type="SMART" id="SM00338">
    <property type="entry name" value="BRLZ"/>
    <property type="match status" value="1"/>
</dbReference>
<dbReference type="CDD" id="cd14687">
    <property type="entry name" value="bZIP_ATF2"/>
    <property type="match status" value="1"/>
</dbReference>
<feature type="domain" description="BZIP" evidence="2">
    <location>
        <begin position="330"/>
        <end position="397"/>
    </location>
</feature>
<feature type="compositionally biased region" description="Polar residues" evidence="1">
    <location>
        <begin position="246"/>
        <end position="270"/>
    </location>
</feature>
<dbReference type="KEGG" id="pgri:PgNI_10511"/>
<evidence type="ECO:0000256" key="1">
    <source>
        <dbReference type="SAM" id="MobiDB-lite"/>
    </source>
</evidence>
<dbReference type="InterPro" id="IPR046347">
    <property type="entry name" value="bZIP_sf"/>
</dbReference>
<dbReference type="RefSeq" id="XP_030979529.1">
    <property type="nucleotide sequence ID" value="XM_031130482.1"/>
</dbReference>
<dbReference type="Pfam" id="PF07716">
    <property type="entry name" value="bZIP_2"/>
    <property type="match status" value="1"/>
</dbReference>
<dbReference type="InterPro" id="IPR004827">
    <property type="entry name" value="bZIP"/>
</dbReference>
<feature type="compositionally biased region" description="Basic and acidic residues" evidence="1">
    <location>
        <begin position="309"/>
        <end position="319"/>
    </location>
</feature>
<evidence type="ECO:0000313" key="4">
    <source>
        <dbReference type="RefSeq" id="XP_030979529.1"/>
    </source>
</evidence>
<dbReference type="SUPFAM" id="SSF57959">
    <property type="entry name" value="Leucine zipper domain"/>
    <property type="match status" value="1"/>
</dbReference>
<evidence type="ECO:0000313" key="3">
    <source>
        <dbReference type="Proteomes" id="UP000515153"/>
    </source>
</evidence>
<feature type="region of interest" description="Disordered" evidence="1">
    <location>
        <begin position="202"/>
        <end position="221"/>
    </location>
</feature>
<organism evidence="3 4">
    <name type="scientific">Pyricularia grisea</name>
    <name type="common">Crabgrass-specific blast fungus</name>
    <name type="synonym">Magnaporthe grisea</name>
    <dbReference type="NCBI Taxonomy" id="148305"/>
    <lineage>
        <taxon>Eukaryota</taxon>
        <taxon>Fungi</taxon>
        <taxon>Dikarya</taxon>
        <taxon>Ascomycota</taxon>
        <taxon>Pezizomycotina</taxon>
        <taxon>Sordariomycetes</taxon>
        <taxon>Sordariomycetidae</taxon>
        <taxon>Magnaporthales</taxon>
        <taxon>Pyriculariaceae</taxon>
        <taxon>Pyricularia</taxon>
    </lineage>
</organism>
<dbReference type="GeneID" id="41965390"/>
<dbReference type="Gene3D" id="1.20.5.170">
    <property type="match status" value="1"/>
</dbReference>